<dbReference type="EMBL" id="QXGE01003585">
    <property type="protein sequence ID" value="KAE9274333.1"/>
    <property type="molecule type" value="Genomic_DNA"/>
</dbReference>
<feature type="region of interest" description="Disordered" evidence="1">
    <location>
        <begin position="370"/>
        <end position="411"/>
    </location>
</feature>
<feature type="compositionally biased region" description="Polar residues" evidence="1">
    <location>
        <begin position="385"/>
        <end position="398"/>
    </location>
</feature>
<feature type="compositionally biased region" description="Basic and acidic residues" evidence="1">
    <location>
        <begin position="399"/>
        <end position="409"/>
    </location>
</feature>
<proteinExistence type="predicted"/>
<reference evidence="2 3" key="1">
    <citation type="submission" date="2018-08" db="EMBL/GenBank/DDBJ databases">
        <title>Genomic investigation of the strawberry pathogen Phytophthora fragariae indicates pathogenicity is determined by transcriptional variation in three key races.</title>
        <authorList>
            <person name="Adams T.M."/>
            <person name="Armitage A.D."/>
            <person name="Sobczyk M.K."/>
            <person name="Bates H.J."/>
            <person name="Dunwell J.M."/>
            <person name="Nellist C.F."/>
            <person name="Harrison R.J."/>
        </authorList>
    </citation>
    <scope>NUCLEOTIDE SEQUENCE [LARGE SCALE GENOMIC DNA]</scope>
    <source>
        <strain evidence="2 3">A4</strain>
    </source>
</reference>
<comment type="caution">
    <text evidence="2">The sequence shown here is derived from an EMBL/GenBank/DDBJ whole genome shotgun (WGS) entry which is preliminary data.</text>
</comment>
<sequence>MLRKRAASTDIRQLHTSVHVNRKLVSQEVFVQQLGLEVEYESTAEFSSNEFSLLEQIRKEQLALDERTYWWRECVVVTTVLYNASVRQLDNPSLKLRKRCLRTIDKYLATIDAKLKSGPTQPSTSSILRLKLDEHGKPNDDVNSEDDECLQKKLFNLLRVKCAIKKRTQVFCNVFDLAGCLCASISRKTKPWLMRRWTALRTGENCIERMKIVLRVPPEMQQRTGADHCATTSSQQSTLSVSKQISDETNCSSVSPISSTEPATSSQTTYSSASDLPVDSNFVVSATEGLLHTSDELDDVSSALAKRPATGGLADGEFEVIDEVTREHLTQFAAAIPRSKGKWNKVLEEYAIVFPATKLSAENLRCRLKETRKARRTDPQPKTPAYSNRQINTLSETSLDAHEASETKKRPACQSCRDAKRKCGVDSRNLKCQYKQQPQRTMSSFFNISTDSSSET</sequence>
<organism evidence="2 3">
    <name type="scientific">Phytophthora fragariae</name>
    <dbReference type="NCBI Taxonomy" id="53985"/>
    <lineage>
        <taxon>Eukaryota</taxon>
        <taxon>Sar</taxon>
        <taxon>Stramenopiles</taxon>
        <taxon>Oomycota</taxon>
        <taxon>Peronosporomycetes</taxon>
        <taxon>Peronosporales</taxon>
        <taxon>Peronosporaceae</taxon>
        <taxon>Phytophthora</taxon>
    </lineage>
</organism>
<feature type="compositionally biased region" description="Basic and acidic residues" evidence="1">
    <location>
        <begin position="370"/>
        <end position="379"/>
    </location>
</feature>
<feature type="compositionally biased region" description="Polar residues" evidence="1">
    <location>
        <begin position="247"/>
        <end position="262"/>
    </location>
</feature>
<gene>
    <name evidence="2" type="ORF">PF001_g27106</name>
</gene>
<feature type="compositionally biased region" description="Low complexity" evidence="1">
    <location>
        <begin position="263"/>
        <end position="274"/>
    </location>
</feature>
<evidence type="ECO:0000313" key="2">
    <source>
        <dbReference type="EMBL" id="KAE9274333.1"/>
    </source>
</evidence>
<dbReference type="Proteomes" id="UP000437068">
    <property type="component" value="Unassembled WGS sequence"/>
</dbReference>
<name>A0A6A4BNE7_9STRA</name>
<evidence type="ECO:0000256" key="1">
    <source>
        <dbReference type="SAM" id="MobiDB-lite"/>
    </source>
</evidence>
<dbReference type="AlphaFoldDB" id="A0A6A4BNE7"/>
<feature type="region of interest" description="Disordered" evidence="1">
    <location>
        <begin position="247"/>
        <end position="274"/>
    </location>
</feature>
<accession>A0A6A4BNE7</accession>
<evidence type="ECO:0000313" key="3">
    <source>
        <dbReference type="Proteomes" id="UP000437068"/>
    </source>
</evidence>
<protein>
    <submittedName>
        <fullName evidence="2">Uncharacterized protein</fullName>
    </submittedName>
</protein>